<dbReference type="PANTHER" id="PTHR21340">
    <property type="entry name" value="DIADENOSINE 5,5-P1,P4-TETRAPHOSPHATE PYROPHOSPHOHYDROLASE MUTT"/>
    <property type="match status" value="1"/>
</dbReference>
<reference evidence="7" key="1">
    <citation type="submission" date="2022-11" db="EMBL/GenBank/DDBJ databases">
        <title>Draft genome of Mycoplasma arginini isolated from fly.</title>
        <authorList>
            <person name="Severgnini M."/>
            <person name="Gioia G."/>
            <person name="Cremonesi P."/>
            <person name="Moroni P."/>
            <person name="Addis M.F."/>
            <person name="Castiglioni B."/>
        </authorList>
    </citation>
    <scope>NUCLEOTIDE SEQUENCE</scope>
    <source>
        <strain evidence="7">QMP CG1-1632</strain>
    </source>
</reference>
<gene>
    <name evidence="7" type="ORF">DCBHLPFO_00302</name>
    <name evidence="8" type="ORF">V2E25_00325</name>
</gene>
<dbReference type="AlphaFoldDB" id="A0AA43QZ66"/>
<dbReference type="GO" id="GO:0004081">
    <property type="term" value="F:bis(5'-nucleosyl)-tetraphosphatase (asymmetrical) activity"/>
    <property type="evidence" value="ECO:0007669"/>
    <property type="project" value="TreeGrafter"/>
</dbReference>
<accession>A0AA43QZ66</accession>
<proteinExistence type="inferred from homology"/>
<dbReference type="GO" id="GO:0006754">
    <property type="term" value="P:ATP biosynthetic process"/>
    <property type="evidence" value="ECO:0007669"/>
    <property type="project" value="TreeGrafter"/>
</dbReference>
<evidence type="ECO:0000313" key="7">
    <source>
        <dbReference type="EMBL" id="MDI3349743.1"/>
    </source>
</evidence>
<evidence type="ECO:0000256" key="2">
    <source>
        <dbReference type="ARBA" id="ARBA00018911"/>
    </source>
</evidence>
<dbReference type="PROSITE" id="PS51462">
    <property type="entry name" value="NUDIX"/>
    <property type="match status" value="1"/>
</dbReference>
<dbReference type="InterPro" id="IPR000086">
    <property type="entry name" value="NUDIX_hydrolase_dom"/>
</dbReference>
<dbReference type="InterPro" id="IPR020084">
    <property type="entry name" value="NUDIX_hydrolase_CS"/>
</dbReference>
<evidence type="ECO:0000259" key="6">
    <source>
        <dbReference type="PROSITE" id="PS51462"/>
    </source>
</evidence>
<evidence type="ECO:0000256" key="5">
    <source>
        <dbReference type="ARBA" id="ARBA00032644"/>
    </source>
</evidence>
<dbReference type="Proteomes" id="UP001162175">
    <property type="component" value="Unassembled WGS sequence"/>
</dbReference>
<comment type="similarity">
    <text evidence="1">Belongs to the Nudix hydrolase family.</text>
</comment>
<keyword evidence="10" id="KW-1185">Reference proteome</keyword>
<evidence type="ECO:0000256" key="4">
    <source>
        <dbReference type="ARBA" id="ARBA00022801"/>
    </source>
</evidence>
<feature type="domain" description="Nudix hydrolase" evidence="6">
    <location>
        <begin position="2"/>
        <end position="134"/>
    </location>
</feature>
<keyword evidence="3" id="KW-0547">Nucleotide-binding</keyword>
<reference evidence="8" key="2">
    <citation type="submission" date="2024-01" db="EMBL/GenBank/DDBJ databases">
        <title>Complete genome sequence of Mycoplasma arginini type strain G 230.</title>
        <authorList>
            <person name="Spergser J."/>
        </authorList>
    </citation>
    <scope>NUCLEOTIDE SEQUENCE</scope>
    <source>
        <strain evidence="8">NCTC 10129</strain>
    </source>
</reference>
<dbReference type="RefSeq" id="WP_109246962.1">
    <property type="nucleotide sequence ID" value="NZ_CP143577.1"/>
</dbReference>
<evidence type="ECO:0000313" key="10">
    <source>
        <dbReference type="Proteomes" id="UP001432074"/>
    </source>
</evidence>
<evidence type="ECO:0000256" key="1">
    <source>
        <dbReference type="ARBA" id="ARBA00005582"/>
    </source>
</evidence>
<dbReference type="CDD" id="cd03428">
    <property type="entry name" value="NUDIX_Ap4A_Nudt2"/>
    <property type="match status" value="1"/>
</dbReference>
<evidence type="ECO:0000313" key="8">
    <source>
        <dbReference type="EMBL" id="WVN22037.1"/>
    </source>
</evidence>
<dbReference type="InterPro" id="IPR051325">
    <property type="entry name" value="Nudix_hydrolase_domain"/>
</dbReference>
<dbReference type="Proteomes" id="UP001432074">
    <property type="component" value="Chromosome"/>
</dbReference>
<sequence>MKYEKSCGAVVLRNIESKLEVLLVEQRAGHCGFPKGHVENNETEIETAIREVKEETNIDIEIIEGFREVTHYSPFKNTSKEVVFFLGKPLNFDKEKQEEEINIVDWYSIEDALVNKITHEVNREILEKAVNFYVTNCWKYK</sequence>
<dbReference type="SUPFAM" id="SSF55811">
    <property type="entry name" value="Nudix"/>
    <property type="match status" value="1"/>
</dbReference>
<dbReference type="GO" id="GO:0006167">
    <property type="term" value="P:AMP biosynthetic process"/>
    <property type="evidence" value="ECO:0007669"/>
    <property type="project" value="TreeGrafter"/>
</dbReference>
<name>A0AA43QZ66_MYCAR</name>
<dbReference type="Pfam" id="PF00293">
    <property type="entry name" value="NUDIX"/>
    <property type="match status" value="1"/>
</dbReference>
<dbReference type="InterPro" id="IPR003565">
    <property type="entry name" value="Tetra_PHTase"/>
</dbReference>
<dbReference type="EMBL" id="JAPFAR010000109">
    <property type="protein sequence ID" value="MDI3349743.1"/>
    <property type="molecule type" value="Genomic_DNA"/>
</dbReference>
<protein>
    <recommendedName>
        <fullName evidence="2">Bis(5'-nucleosyl)-tetraphosphatase [asymmetrical]</fullName>
    </recommendedName>
    <alternativeName>
        <fullName evidence="5">Diadenosine 5',5'''-P1,P4-tetraphosphate asymmetrical hydrolase</fullName>
    </alternativeName>
</protein>
<evidence type="ECO:0000256" key="3">
    <source>
        <dbReference type="ARBA" id="ARBA00022741"/>
    </source>
</evidence>
<keyword evidence="4" id="KW-0378">Hydrolase</keyword>
<organism evidence="7 9">
    <name type="scientific">Mycoplasmopsis arginini</name>
    <name type="common">Mycoplasma arginini</name>
    <dbReference type="NCBI Taxonomy" id="2094"/>
    <lineage>
        <taxon>Bacteria</taxon>
        <taxon>Bacillati</taxon>
        <taxon>Mycoplasmatota</taxon>
        <taxon>Mycoplasmoidales</taxon>
        <taxon>Metamycoplasmataceae</taxon>
        <taxon>Mycoplasmopsis</taxon>
    </lineage>
</organism>
<evidence type="ECO:0000313" key="9">
    <source>
        <dbReference type="Proteomes" id="UP001162175"/>
    </source>
</evidence>
<dbReference type="Gene3D" id="3.90.79.10">
    <property type="entry name" value="Nucleoside Triphosphate Pyrophosphohydrolase"/>
    <property type="match status" value="1"/>
</dbReference>
<dbReference type="PROSITE" id="PS00893">
    <property type="entry name" value="NUDIX_BOX"/>
    <property type="match status" value="1"/>
</dbReference>
<dbReference type="PANTHER" id="PTHR21340:SF0">
    <property type="entry name" value="BIS(5'-NUCLEOSYL)-TETRAPHOSPHATASE [ASYMMETRICAL]"/>
    <property type="match status" value="1"/>
</dbReference>
<dbReference type="InterPro" id="IPR015797">
    <property type="entry name" value="NUDIX_hydrolase-like_dom_sf"/>
</dbReference>
<dbReference type="GO" id="GO:0000166">
    <property type="term" value="F:nucleotide binding"/>
    <property type="evidence" value="ECO:0007669"/>
    <property type="project" value="UniProtKB-KW"/>
</dbReference>
<dbReference type="EMBL" id="CP143577">
    <property type="protein sequence ID" value="WVN22037.1"/>
    <property type="molecule type" value="Genomic_DNA"/>
</dbReference>